<evidence type="ECO:0000313" key="1">
    <source>
        <dbReference type="EMBL" id="MBB6223116.1"/>
    </source>
</evidence>
<proteinExistence type="predicted"/>
<protein>
    <submittedName>
        <fullName evidence="1">Uncharacterized protein</fullName>
    </submittedName>
</protein>
<sequence length="68" mass="7498">MAKSGKGLKTVRTGAAAFPRGRLHADRFMRRLFDGVVTVLRQFREIADAKMRAAPNGILQPFGAPQML</sequence>
<organism evidence="1 2">
    <name type="scientific">Rhizobium leguminosarum</name>
    <dbReference type="NCBI Taxonomy" id="384"/>
    <lineage>
        <taxon>Bacteria</taxon>
        <taxon>Pseudomonadati</taxon>
        <taxon>Pseudomonadota</taxon>
        <taxon>Alphaproteobacteria</taxon>
        <taxon>Hyphomicrobiales</taxon>
        <taxon>Rhizobiaceae</taxon>
        <taxon>Rhizobium/Agrobacterium group</taxon>
        <taxon>Rhizobium</taxon>
    </lineage>
</organism>
<gene>
    <name evidence="1" type="ORF">GGE66_004102</name>
</gene>
<dbReference type="EMBL" id="JACIIJ010000009">
    <property type="protein sequence ID" value="MBB6223116.1"/>
    <property type="molecule type" value="Genomic_DNA"/>
</dbReference>
<comment type="caution">
    <text evidence="1">The sequence shown here is derived from an EMBL/GenBank/DDBJ whole genome shotgun (WGS) entry which is preliminary data.</text>
</comment>
<reference evidence="1 2" key="1">
    <citation type="submission" date="2020-08" db="EMBL/GenBank/DDBJ databases">
        <title>Genomic Encyclopedia of Type Strains, Phase IV (KMG-V): Genome sequencing to study the core and pangenomes of soil and plant-associated prokaryotes.</title>
        <authorList>
            <person name="Whitman W."/>
        </authorList>
    </citation>
    <scope>NUCLEOTIDE SEQUENCE [LARGE SCALE GENOMIC DNA]</scope>
    <source>
        <strain evidence="1 2">SEMIA 4011</strain>
    </source>
</reference>
<accession>A0A7W9ZUK6</accession>
<dbReference type="Proteomes" id="UP000517187">
    <property type="component" value="Unassembled WGS sequence"/>
</dbReference>
<dbReference type="RefSeq" id="WP_183690532.1">
    <property type="nucleotide sequence ID" value="NZ_JACIIJ010000009.1"/>
</dbReference>
<dbReference type="AlphaFoldDB" id="A0A7W9ZUK6"/>
<name>A0A7W9ZUK6_RHILE</name>
<evidence type="ECO:0000313" key="2">
    <source>
        <dbReference type="Proteomes" id="UP000517187"/>
    </source>
</evidence>